<evidence type="ECO:0000256" key="4">
    <source>
        <dbReference type="ARBA" id="ARBA00022989"/>
    </source>
</evidence>
<evidence type="ECO:0000256" key="5">
    <source>
        <dbReference type="ARBA" id="ARBA00023136"/>
    </source>
</evidence>
<reference evidence="9" key="1">
    <citation type="journal article" date="2019" name="Int. J. Syst. Evol. Microbiol.">
        <title>The Global Catalogue of Microorganisms (GCM) 10K type strain sequencing project: providing services to taxonomists for standard genome sequencing and annotation.</title>
        <authorList>
            <consortium name="The Broad Institute Genomics Platform"/>
            <consortium name="The Broad Institute Genome Sequencing Center for Infectious Disease"/>
            <person name="Wu L."/>
            <person name="Ma J."/>
        </authorList>
    </citation>
    <scope>NUCLEOTIDE SEQUENCE [LARGE SCALE GENOMIC DNA]</scope>
    <source>
        <strain evidence="9">CGMCC 1.15959</strain>
    </source>
</reference>
<feature type="transmembrane region" description="Helical" evidence="7">
    <location>
        <begin position="132"/>
        <end position="156"/>
    </location>
</feature>
<dbReference type="Pfam" id="PF13440">
    <property type="entry name" value="Polysacc_synt_3"/>
    <property type="match status" value="1"/>
</dbReference>
<feature type="transmembrane region" description="Helical" evidence="7">
    <location>
        <begin position="257"/>
        <end position="277"/>
    </location>
</feature>
<name>A0ABQ1S7A0_9SPHN</name>
<feature type="region of interest" description="Disordered" evidence="6">
    <location>
        <begin position="408"/>
        <end position="432"/>
    </location>
</feature>
<dbReference type="PANTHER" id="PTHR30250:SF11">
    <property type="entry name" value="O-ANTIGEN TRANSPORTER-RELATED"/>
    <property type="match status" value="1"/>
</dbReference>
<accession>A0ABQ1S7A0</accession>
<feature type="transmembrane region" description="Helical" evidence="7">
    <location>
        <begin position="350"/>
        <end position="370"/>
    </location>
</feature>
<evidence type="ECO:0008006" key="10">
    <source>
        <dbReference type="Google" id="ProtNLM"/>
    </source>
</evidence>
<proteinExistence type="predicted"/>
<comment type="caution">
    <text evidence="8">The sequence shown here is derived from an EMBL/GenBank/DDBJ whole genome shotgun (WGS) entry which is preliminary data.</text>
</comment>
<keyword evidence="4 7" id="KW-1133">Transmembrane helix</keyword>
<organism evidence="8 9">
    <name type="scientific">Tsuneonella deserti</name>
    <dbReference type="NCBI Taxonomy" id="2035528"/>
    <lineage>
        <taxon>Bacteria</taxon>
        <taxon>Pseudomonadati</taxon>
        <taxon>Pseudomonadota</taxon>
        <taxon>Alphaproteobacteria</taxon>
        <taxon>Sphingomonadales</taxon>
        <taxon>Erythrobacteraceae</taxon>
        <taxon>Tsuneonella</taxon>
    </lineage>
</organism>
<evidence type="ECO:0000256" key="2">
    <source>
        <dbReference type="ARBA" id="ARBA00022475"/>
    </source>
</evidence>
<protein>
    <recommendedName>
        <fullName evidence="10">Inner membrane protein YghQ</fullName>
    </recommendedName>
</protein>
<evidence type="ECO:0000256" key="7">
    <source>
        <dbReference type="SAM" id="Phobius"/>
    </source>
</evidence>
<evidence type="ECO:0000313" key="9">
    <source>
        <dbReference type="Proteomes" id="UP000619041"/>
    </source>
</evidence>
<evidence type="ECO:0000313" key="8">
    <source>
        <dbReference type="EMBL" id="GGD93295.1"/>
    </source>
</evidence>
<feature type="transmembrane region" description="Helical" evidence="7">
    <location>
        <begin position="313"/>
        <end position="338"/>
    </location>
</feature>
<keyword evidence="9" id="KW-1185">Reference proteome</keyword>
<evidence type="ECO:0000256" key="1">
    <source>
        <dbReference type="ARBA" id="ARBA00004651"/>
    </source>
</evidence>
<keyword evidence="2" id="KW-1003">Cell membrane</keyword>
<comment type="subcellular location">
    <subcellularLocation>
        <location evidence="1">Cell membrane</location>
        <topology evidence="1">Multi-pass membrane protein</topology>
    </subcellularLocation>
</comment>
<evidence type="ECO:0000256" key="6">
    <source>
        <dbReference type="SAM" id="MobiDB-lite"/>
    </source>
</evidence>
<dbReference type="EMBL" id="BMKL01000001">
    <property type="protein sequence ID" value="GGD93295.1"/>
    <property type="molecule type" value="Genomic_DNA"/>
</dbReference>
<evidence type="ECO:0000256" key="3">
    <source>
        <dbReference type="ARBA" id="ARBA00022692"/>
    </source>
</evidence>
<keyword evidence="5 7" id="KW-0472">Membrane</keyword>
<feature type="transmembrane region" description="Helical" evidence="7">
    <location>
        <begin position="382"/>
        <end position="402"/>
    </location>
</feature>
<feature type="transmembrane region" description="Helical" evidence="7">
    <location>
        <begin position="89"/>
        <end position="112"/>
    </location>
</feature>
<feature type="transmembrane region" description="Helical" evidence="7">
    <location>
        <begin position="177"/>
        <end position="208"/>
    </location>
</feature>
<dbReference type="PANTHER" id="PTHR30250">
    <property type="entry name" value="PST FAMILY PREDICTED COLANIC ACID TRANSPORTER"/>
    <property type="match status" value="1"/>
</dbReference>
<dbReference type="InterPro" id="IPR050833">
    <property type="entry name" value="Poly_Biosynth_Transport"/>
</dbReference>
<gene>
    <name evidence="8" type="ORF">GCM10011515_11360</name>
</gene>
<dbReference type="Proteomes" id="UP000619041">
    <property type="component" value="Unassembled WGS sequence"/>
</dbReference>
<feature type="transmembrane region" description="Helical" evidence="7">
    <location>
        <begin position="41"/>
        <end position="62"/>
    </location>
</feature>
<sequence length="432" mass="46050">MSATDESPEIIDSHRVARELGTSSLARLAGVIEVISQPLYVLMYGLASFGLYAVLWSIVNLVENFADLGMTSAMQRTVPQAATRREQALAFRAALILGVLPCLAIAIGAVVFSHEVAHLFNAAPEDEERLASAIRIFAWALPIWAFVEIATSALRAQRLFGPEIRLRVFWEQVIRMAFAVVFWLLGWGFIGLLAAHLVSLSLTAVLAARLSLRYFSISDLFTGKPDAPIFWETARAGLAIMPANLSQRFYSDGGVIALNWLLPGAAGAVAAGLFTIARKISSLIQAIRLAFAYVLAPLASAASRGAREEVQAIYGFATGVLAAIAIPAGTVLAAGTPAVLSLFGKQADPAVAAVMILVGSRIVEAVAGAAQPIQQVISSYRAQLLAANAGMVVAVIVGWSLLPEWGADRHGSRSHRGSLRWRNPSGRSDVVR</sequence>
<dbReference type="RefSeq" id="WP_188644247.1">
    <property type="nucleotide sequence ID" value="NZ_BMKL01000001.1"/>
</dbReference>
<keyword evidence="3 7" id="KW-0812">Transmembrane</keyword>